<evidence type="ECO:0000256" key="2">
    <source>
        <dbReference type="ARBA" id="ARBA00022722"/>
    </source>
</evidence>
<keyword evidence="4 6" id="KW-0378">Hydrolase</keyword>
<dbReference type="KEGG" id="sarm:DVA86_17375"/>
<dbReference type="SUPFAM" id="SSF88723">
    <property type="entry name" value="PIN domain-like"/>
    <property type="match status" value="1"/>
</dbReference>
<organism evidence="8 9">
    <name type="scientific">Streptomyces armeniacus</name>
    <dbReference type="NCBI Taxonomy" id="83291"/>
    <lineage>
        <taxon>Bacteria</taxon>
        <taxon>Bacillati</taxon>
        <taxon>Actinomycetota</taxon>
        <taxon>Actinomycetes</taxon>
        <taxon>Kitasatosporales</taxon>
        <taxon>Streptomycetaceae</taxon>
        <taxon>Streptomyces</taxon>
    </lineage>
</organism>
<accession>A0A345XR94</accession>
<comment type="similarity">
    <text evidence="6">Belongs to the PINc/VapC protein family.</text>
</comment>
<keyword evidence="2 6" id="KW-0540">Nuclease</keyword>
<dbReference type="AlphaFoldDB" id="A0A345XR94"/>
<keyword evidence="3 6" id="KW-0479">Metal-binding</keyword>
<keyword evidence="9" id="KW-1185">Reference proteome</keyword>
<evidence type="ECO:0000256" key="3">
    <source>
        <dbReference type="ARBA" id="ARBA00022723"/>
    </source>
</evidence>
<evidence type="ECO:0000313" key="9">
    <source>
        <dbReference type="Proteomes" id="UP000254425"/>
    </source>
</evidence>
<dbReference type="InterPro" id="IPR022907">
    <property type="entry name" value="VapC_family"/>
</dbReference>
<feature type="domain" description="PIN" evidence="7">
    <location>
        <begin position="5"/>
        <end position="126"/>
    </location>
</feature>
<dbReference type="Pfam" id="PF01850">
    <property type="entry name" value="PIN"/>
    <property type="match status" value="1"/>
</dbReference>
<dbReference type="GO" id="GO:0000287">
    <property type="term" value="F:magnesium ion binding"/>
    <property type="evidence" value="ECO:0007669"/>
    <property type="project" value="UniProtKB-UniRule"/>
</dbReference>
<proteinExistence type="inferred from homology"/>
<evidence type="ECO:0000259" key="7">
    <source>
        <dbReference type="Pfam" id="PF01850"/>
    </source>
</evidence>
<dbReference type="GO" id="GO:0090729">
    <property type="term" value="F:toxin activity"/>
    <property type="evidence" value="ECO:0007669"/>
    <property type="project" value="UniProtKB-KW"/>
</dbReference>
<dbReference type="EMBL" id="CP031320">
    <property type="protein sequence ID" value="AXK34160.1"/>
    <property type="molecule type" value="Genomic_DNA"/>
</dbReference>
<dbReference type="HAMAP" id="MF_00265">
    <property type="entry name" value="VapC_Nob1"/>
    <property type="match status" value="1"/>
</dbReference>
<dbReference type="Gene3D" id="3.40.50.1010">
    <property type="entry name" value="5'-nuclease"/>
    <property type="match status" value="1"/>
</dbReference>
<dbReference type="Proteomes" id="UP000254425">
    <property type="component" value="Chromosome"/>
</dbReference>
<evidence type="ECO:0000256" key="5">
    <source>
        <dbReference type="ARBA" id="ARBA00022842"/>
    </source>
</evidence>
<reference evidence="8 9" key="1">
    <citation type="submission" date="2018-07" db="EMBL/GenBank/DDBJ databases">
        <title>Draft genome of the type strain Streptomyces armeniacus ATCC 15676.</title>
        <authorList>
            <person name="Labana P."/>
            <person name="Gosse J.T."/>
            <person name="Boddy C.N."/>
        </authorList>
    </citation>
    <scope>NUCLEOTIDE SEQUENCE [LARGE SCALE GENOMIC DNA]</scope>
    <source>
        <strain evidence="8 9">ATCC 15676</strain>
    </source>
</reference>
<comment type="cofactor">
    <cofactor evidence="6">
        <name>Mg(2+)</name>
        <dbReference type="ChEBI" id="CHEBI:18420"/>
    </cofactor>
</comment>
<dbReference type="EC" id="3.1.-.-" evidence="6"/>
<comment type="function">
    <text evidence="6">Toxic component of a toxin-antitoxin (TA) system. An RNase.</text>
</comment>
<keyword evidence="5 6" id="KW-0460">Magnesium</keyword>
<gene>
    <name evidence="6" type="primary">vapC</name>
    <name evidence="8" type="ORF">DVA86_17375</name>
</gene>
<protein>
    <recommendedName>
        <fullName evidence="6">Ribonuclease VapC</fullName>
        <shortName evidence="6">RNase VapC</shortName>
        <ecNumber evidence="6">3.1.-.-</ecNumber>
    </recommendedName>
    <alternativeName>
        <fullName evidence="6">Toxin VapC</fullName>
    </alternativeName>
</protein>
<dbReference type="InterPro" id="IPR002716">
    <property type="entry name" value="PIN_dom"/>
</dbReference>
<feature type="binding site" evidence="6">
    <location>
        <position position="7"/>
    </location>
    <ligand>
        <name>Mg(2+)</name>
        <dbReference type="ChEBI" id="CHEBI:18420"/>
    </ligand>
</feature>
<evidence type="ECO:0000256" key="1">
    <source>
        <dbReference type="ARBA" id="ARBA00022649"/>
    </source>
</evidence>
<evidence type="ECO:0000256" key="6">
    <source>
        <dbReference type="HAMAP-Rule" id="MF_00265"/>
    </source>
</evidence>
<name>A0A345XR94_9ACTN</name>
<dbReference type="RefSeq" id="WP_208879441.1">
    <property type="nucleotide sequence ID" value="NZ_CP031320.1"/>
</dbReference>
<dbReference type="GO" id="GO:0016787">
    <property type="term" value="F:hydrolase activity"/>
    <property type="evidence" value="ECO:0007669"/>
    <property type="project" value="UniProtKB-KW"/>
</dbReference>
<sequence>MDVAVLDTSVLLGVLDPNDSLHADARDAVRAERDAARSLVIPASVFAETLVGAHRQGPAVARRVAEAVDVLVDEVLPVCRDIADEAARLRAEVPAVRLPDALVIATGRHVDAAAVLTGDKRWRGVDSRIRLVVPGGSPPDPRAAPSG</sequence>
<keyword evidence="6" id="KW-0800">Toxin</keyword>
<dbReference type="CDD" id="cd09854">
    <property type="entry name" value="PIN_VapC-like"/>
    <property type="match status" value="1"/>
</dbReference>
<evidence type="ECO:0000256" key="4">
    <source>
        <dbReference type="ARBA" id="ARBA00022801"/>
    </source>
</evidence>
<dbReference type="GO" id="GO:0004540">
    <property type="term" value="F:RNA nuclease activity"/>
    <property type="evidence" value="ECO:0007669"/>
    <property type="project" value="InterPro"/>
</dbReference>
<dbReference type="InterPro" id="IPR029060">
    <property type="entry name" value="PIN-like_dom_sf"/>
</dbReference>
<evidence type="ECO:0000313" key="8">
    <source>
        <dbReference type="EMBL" id="AXK34160.1"/>
    </source>
</evidence>
<keyword evidence="1 6" id="KW-1277">Toxin-antitoxin system</keyword>
<feature type="binding site" evidence="6">
    <location>
        <position position="100"/>
    </location>
    <ligand>
        <name>Mg(2+)</name>
        <dbReference type="ChEBI" id="CHEBI:18420"/>
    </ligand>
</feature>